<dbReference type="Pfam" id="PF04531">
    <property type="entry name" value="Phage_holin_1"/>
    <property type="match status" value="1"/>
</dbReference>
<evidence type="ECO:0000313" key="2">
    <source>
        <dbReference type="EMBL" id="EJW91709.1"/>
    </source>
</evidence>
<feature type="non-terminal residue" evidence="2">
    <location>
        <position position="36"/>
    </location>
</feature>
<feature type="transmembrane region" description="Helical" evidence="1">
    <location>
        <begin position="12"/>
        <end position="30"/>
    </location>
</feature>
<evidence type="ECO:0000256" key="1">
    <source>
        <dbReference type="SAM" id="Phobius"/>
    </source>
</evidence>
<organism evidence="2">
    <name type="scientific">gut metagenome</name>
    <dbReference type="NCBI Taxonomy" id="749906"/>
    <lineage>
        <taxon>unclassified sequences</taxon>
        <taxon>metagenomes</taxon>
        <taxon>organismal metagenomes</taxon>
    </lineage>
</organism>
<proteinExistence type="predicted"/>
<sequence>MNWTVRFKNPVFWIQLILTAFATALAYAGLTAQDMT</sequence>
<keyword evidence="1" id="KW-0472">Membrane</keyword>
<accession>J9FWI8</accession>
<dbReference type="EMBL" id="AMCI01008003">
    <property type="protein sequence ID" value="EJW91709.1"/>
    <property type="molecule type" value="Genomic_DNA"/>
</dbReference>
<dbReference type="AlphaFoldDB" id="J9FWI8"/>
<keyword evidence="1" id="KW-0812">Transmembrane</keyword>
<protein>
    <submittedName>
        <fullName evidence="2">Holin, phage phi LC3</fullName>
    </submittedName>
</protein>
<keyword evidence="1" id="KW-1133">Transmembrane helix</keyword>
<gene>
    <name evidence="2" type="ORF">EVA_20184</name>
</gene>
<comment type="caution">
    <text evidence="2">The sequence shown here is derived from an EMBL/GenBank/DDBJ whole genome shotgun (WGS) entry which is preliminary data.</text>
</comment>
<reference evidence="2" key="1">
    <citation type="journal article" date="2012" name="PLoS ONE">
        <title>Gene sets for utilization of primary and secondary nutrition supplies in the distal gut of endangered iberian lynx.</title>
        <authorList>
            <person name="Alcaide M."/>
            <person name="Messina E."/>
            <person name="Richter M."/>
            <person name="Bargiela R."/>
            <person name="Peplies J."/>
            <person name="Huws S.A."/>
            <person name="Newbold C.J."/>
            <person name="Golyshin P.N."/>
            <person name="Simon M.A."/>
            <person name="Lopez G."/>
            <person name="Yakimov M.M."/>
            <person name="Ferrer M."/>
        </authorList>
    </citation>
    <scope>NUCLEOTIDE SEQUENCE</scope>
</reference>
<name>J9FWI8_9ZZZZ</name>
<dbReference type="InterPro" id="IPR006485">
    <property type="entry name" value="Phage-like_holin"/>
</dbReference>